<protein>
    <submittedName>
        <fullName evidence="5">Uxu operon transcriptional regulator</fullName>
    </submittedName>
</protein>
<sequence>MSETKKLYRQIADSIAAEIESGRYKPGDRLPTERDLAVQFGVSRPTLREALIALEILGMIEAKHGHGILVVENKGKAAPISDSEIGAFELIEARRLFEGEVAAMAASLVHDDQIEELEKLVRSMDDPDPAKAEAADREFHISIANITGNGAMVACVENLWDWRYRSPLAKTILARAADLGMKQRIDEHTGIMNALKARSAVQARQAMHDHMDRVIEHLLNATEVLAVENAKQASHERRKVMSHRFRALSSGG</sequence>
<dbReference type="SMART" id="SM00345">
    <property type="entry name" value="HTH_GNTR"/>
    <property type="match status" value="1"/>
</dbReference>
<dbReference type="SUPFAM" id="SSF48008">
    <property type="entry name" value="GntR ligand-binding domain-like"/>
    <property type="match status" value="1"/>
</dbReference>
<feature type="domain" description="HTH gntR-type" evidence="4">
    <location>
        <begin position="5"/>
        <end position="73"/>
    </location>
</feature>
<dbReference type="HOGENOM" id="CLU_017584_9_5_5"/>
<dbReference type="OrthoDB" id="9812645at2"/>
<dbReference type="InterPro" id="IPR000524">
    <property type="entry name" value="Tscrpt_reg_HTH_GntR"/>
</dbReference>
<evidence type="ECO:0000313" key="5">
    <source>
        <dbReference type="EMBL" id="EGF91497.1"/>
    </source>
</evidence>
<evidence type="ECO:0000256" key="3">
    <source>
        <dbReference type="ARBA" id="ARBA00023163"/>
    </source>
</evidence>
<accession>F4QMQ6</accession>
<dbReference type="GO" id="GO:0003677">
    <property type="term" value="F:DNA binding"/>
    <property type="evidence" value="ECO:0007669"/>
    <property type="project" value="UniProtKB-KW"/>
</dbReference>
<dbReference type="SUPFAM" id="SSF46785">
    <property type="entry name" value="Winged helix' DNA-binding domain"/>
    <property type="match status" value="1"/>
</dbReference>
<keyword evidence="6" id="KW-1185">Reference proteome</keyword>
<dbReference type="InterPro" id="IPR011711">
    <property type="entry name" value="GntR_C"/>
</dbReference>
<dbReference type="RefSeq" id="WP_006273699.1">
    <property type="nucleotide sequence ID" value="NZ_GL883078.1"/>
</dbReference>
<dbReference type="Proteomes" id="UP000006512">
    <property type="component" value="Unassembled WGS sequence"/>
</dbReference>
<keyword evidence="1" id="KW-0805">Transcription regulation</keyword>
<dbReference type="Pfam" id="PF07729">
    <property type="entry name" value="FCD"/>
    <property type="match status" value="1"/>
</dbReference>
<keyword evidence="2" id="KW-0238">DNA-binding</keyword>
<evidence type="ECO:0000259" key="4">
    <source>
        <dbReference type="PROSITE" id="PS50949"/>
    </source>
</evidence>
<dbReference type="Gene3D" id="1.20.120.530">
    <property type="entry name" value="GntR ligand-binding domain-like"/>
    <property type="match status" value="1"/>
</dbReference>
<dbReference type="SMART" id="SM00895">
    <property type="entry name" value="FCD"/>
    <property type="match status" value="1"/>
</dbReference>
<dbReference type="AlphaFoldDB" id="F4QMQ6"/>
<dbReference type="eggNOG" id="COG2186">
    <property type="taxonomic scope" value="Bacteria"/>
</dbReference>
<evidence type="ECO:0000256" key="1">
    <source>
        <dbReference type="ARBA" id="ARBA00023015"/>
    </source>
</evidence>
<evidence type="ECO:0000256" key="2">
    <source>
        <dbReference type="ARBA" id="ARBA00023125"/>
    </source>
</evidence>
<dbReference type="GO" id="GO:0003700">
    <property type="term" value="F:DNA-binding transcription factor activity"/>
    <property type="evidence" value="ECO:0007669"/>
    <property type="project" value="InterPro"/>
</dbReference>
<dbReference type="CDD" id="cd07377">
    <property type="entry name" value="WHTH_GntR"/>
    <property type="match status" value="1"/>
</dbReference>
<dbReference type="InterPro" id="IPR036388">
    <property type="entry name" value="WH-like_DNA-bd_sf"/>
</dbReference>
<dbReference type="PRINTS" id="PR00035">
    <property type="entry name" value="HTHGNTR"/>
</dbReference>
<dbReference type="STRING" id="715226.ABI_29140"/>
<dbReference type="PANTHER" id="PTHR43537:SF5">
    <property type="entry name" value="UXU OPERON TRANSCRIPTIONAL REGULATOR"/>
    <property type="match status" value="1"/>
</dbReference>
<dbReference type="PANTHER" id="PTHR43537">
    <property type="entry name" value="TRANSCRIPTIONAL REGULATOR, GNTR FAMILY"/>
    <property type="match status" value="1"/>
</dbReference>
<name>F4QMQ6_9CAUL</name>
<dbReference type="InterPro" id="IPR008920">
    <property type="entry name" value="TF_FadR/GntR_C"/>
</dbReference>
<dbReference type="Gene3D" id="1.10.10.10">
    <property type="entry name" value="Winged helix-like DNA-binding domain superfamily/Winged helix DNA-binding domain"/>
    <property type="match status" value="1"/>
</dbReference>
<dbReference type="InterPro" id="IPR036390">
    <property type="entry name" value="WH_DNA-bd_sf"/>
</dbReference>
<dbReference type="EMBL" id="GL883078">
    <property type="protein sequence ID" value="EGF91497.1"/>
    <property type="molecule type" value="Genomic_DNA"/>
</dbReference>
<keyword evidence="3" id="KW-0804">Transcription</keyword>
<dbReference type="Pfam" id="PF00392">
    <property type="entry name" value="GntR"/>
    <property type="match status" value="1"/>
</dbReference>
<proteinExistence type="predicted"/>
<gene>
    <name evidence="5" type="ORF">ABI_29140</name>
</gene>
<evidence type="ECO:0000313" key="6">
    <source>
        <dbReference type="Proteomes" id="UP000006512"/>
    </source>
</evidence>
<dbReference type="PROSITE" id="PS50949">
    <property type="entry name" value="HTH_GNTR"/>
    <property type="match status" value="1"/>
</dbReference>
<reference evidence="6" key="1">
    <citation type="submission" date="2011-03" db="EMBL/GenBank/DDBJ databases">
        <title>Draft genome sequence of Brevundimonas diminuta.</title>
        <authorList>
            <person name="Brown P.J.B."/>
            <person name="Buechlein A."/>
            <person name="Hemmerich C."/>
            <person name="Brun Y.V."/>
        </authorList>
    </citation>
    <scope>NUCLEOTIDE SEQUENCE [LARGE SCALE GENOMIC DNA]</scope>
    <source>
        <strain evidence="6">C19</strain>
    </source>
</reference>
<organism evidence="5 6">
    <name type="scientific">Asticcacaulis biprosthecium C19</name>
    <dbReference type="NCBI Taxonomy" id="715226"/>
    <lineage>
        <taxon>Bacteria</taxon>
        <taxon>Pseudomonadati</taxon>
        <taxon>Pseudomonadota</taxon>
        <taxon>Alphaproteobacteria</taxon>
        <taxon>Caulobacterales</taxon>
        <taxon>Caulobacteraceae</taxon>
        <taxon>Asticcacaulis</taxon>
    </lineage>
</organism>